<organism evidence="1 2">
    <name type="scientific">Pangasianodon gigas</name>
    <name type="common">Mekong giant catfish</name>
    <name type="synonym">Pangasius gigas</name>
    <dbReference type="NCBI Taxonomy" id="30993"/>
    <lineage>
        <taxon>Eukaryota</taxon>
        <taxon>Metazoa</taxon>
        <taxon>Chordata</taxon>
        <taxon>Craniata</taxon>
        <taxon>Vertebrata</taxon>
        <taxon>Euteleostomi</taxon>
        <taxon>Actinopterygii</taxon>
        <taxon>Neopterygii</taxon>
        <taxon>Teleostei</taxon>
        <taxon>Ostariophysi</taxon>
        <taxon>Siluriformes</taxon>
        <taxon>Pangasiidae</taxon>
        <taxon>Pangasianodon</taxon>
    </lineage>
</organism>
<protein>
    <submittedName>
        <fullName evidence="1">Uncharacterized protein</fullName>
    </submittedName>
</protein>
<dbReference type="Proteomes" id="UP000829447">
    <property type="component" value="Linkage Group LG14"/>
</dbReference>
<evidence type="ECO:0000313" key="1">
    <source>
        <dbReference type="EMBL" id="MCI4386143.1"/>
    </source>
</evidence>
<keyword evidence="2" id="KW-1185">Reference proteome</keyword>
<dbReference type="EMBL" id="CM040467">
    <property type="protein sequence ID" value="MCI4386143.1"/>
    <property type="molecule type" value="Genomic_DNA"/>
</dbReference>
<sequence>MDFVVLQEPCETSKALTTFVYYEKEADAFIGPGNPGYCNAATLLGKNWDKAIFSWACINYELERIQSYPTFARILPSPTRVLYTVLKYFSWANIGIVSSNEDIWVDAATKLASSLRNQGLPIGIVASIGNNDTEMENTLRNIQNAGEIKGKAKLILWLPL</sequence>
<comment type="caution">
    <text evidence="1">The sequence shown here is derived from an EMBL/GenBank/DDBJ whole genome shotgun (WGS) entry which is preliminary data.</text>
</comment>
<accession>A0ACC5X4A3</accession>
<name>A0ACC5X4A3_PANGG</name>
<proteinExistence type="predicted"/>
<evidence type="ECO:0000313" key="2">
    <source>
        <dbReference type="Proteomes" id="UP000829447"/>
    </source>
</evidence>
<reference evidence="1 2" key="1">
    <citation type="journal article" date="2022" name="bioRxiv">
        <title>An ancient truncated duplication of the anti-Mullerian hormone receptor type 2 gene is a potential conserved master sex determinant in the Pangasiidae catfish family.</title>
        <authorList>
            <person name="Wen M."/>
            <person name="Pan Q."/>
            <person name="Jouanno E."/>
            <person name="Montfort J."/>
            <person name="Zahm M."/>
            <person name="Cabau C."/>
            <person name="Klopp C."/>
            <person name="Iampietro C."/>
            <person name="Roques C."/>
            <person name="Bouchez O."/>
            <person name="Castinel A."/>
            <person name="Donnadieu C."/>
            <person name="Parrinello H."/>
            <person name="Poncet C."/>
            <person name="Belmonte E."/>
            <person name="Gautier V."/>
            <person name="Avarre J.-C."/>
            <person name="Dugue R."/>
            <person name="Gustiano R."/>
            <person name="Ha T.T.T."/>
            <person name="Campet M."/>
            <person name="Sriphairoj K."/>
            <person name="Ribolli J."/>
            <person name="de Almeida F.L."/>
            <person name="Desvignes T."/>
            <person name="Postlethwait J.H."/>
            <person name="Bucao C.F."/>
            <person name="Robinson-Rechavi M."/>
            <person name="Bobe J."/>
            <person name="Herpin A."/>
            <person name="Guiguen Y."/>
        </authorList>
    </citation>
    <scope>NUCLEOTIDE SEQUENCE [LARGE SCALE GENOMIC DNA]</scope>
    <source>
        <strain evidence="1">YG-Dec2019</strain>
    </source>
</reference>
<gene>
    <name evidence="1" type="ORF">PGIGA_G00058890</name>
</gene>